<keyword evidence="1" id="KW-0812">Transmembrane</keyword>
<keyword evidence="1" id="KW-1133">Transmembrane helix</keyword>
<reference evidence="2 3" key="1">
    <citation type="submission" date="2020-11" db="EMBL/GenBank/DDBJ databases">
        <title>Erythrobacter sediminis sp. nov., a marine bacterium from a tidal flat of Garorim Bay.</title>
        <authorList>
            <person name="Kim D."/>
            <person name="Yoo Y."/>
            <person name="Kim J.-J."/>
        </authorList>
    </citation>
    <scope>NUCLEOTIDE SEQUENCE [LARGE SCALE GENOMIC DNA]</scope>
    <source>
        <strain evidence="2 3">JGD-13</strain>
    </source>
</reference>
<feature type="transmembrane region" description="Helical" evidence="1">
    <location>
        <begin position="180"/>
        <end position="200"/>
    </location>
</feature>
<organism evidence="2 3">
    <name type="scientific">Aurantiacibacter sediminis</name>
    <dbReference type="NCBI Taxonomy" id="2793064"/>
    <lineage>
        <taxon>Bacteria</taxon>
        <taxon>Pseudomonadati</taxon>
        <taxon>Pseudomonadota</taxon>
        <taxon>Alphaproteobacteria</taxon>
        <taxon>Sphingomonadales</taxon>
        <taxon>Erythrobacteraceae</taxon>
        <taxon>Aurantiacibacter</taxon>
    </lineage>
</organism>
<evidence type="ECO:0000313" key="2">
    <source>
        <dbReference type="EMBL" id="MBH5322408.1"/>
    </source>
</evidence>
<proteinExistence type="predicted"/>
<feature type="transmembrane region" description="Helical" evidence="1">
    <location>
        <begin position="93"/>
        <end position="115"/>
    </location>
</feature>
<dbReference type="InterPro" id="IPR009495">
    <property type="entry name" value="NrsF"/>
</dbReference>
<feature type="transmembrane region" description="Helical" evidence="1">
    <location>
        <begin position="64"/>
        <end position="81"/>
    </location>
</feature>
<evidence type="ECO:0000313" key="3">
    <source>
        <dbReference type="Proteomes" id="UP000602442"/>
    </source>
</evidence>
<accession>A0ABS0N363</accession>
<keyword evidence="1" id="KW-0472">Membrane</keyword>
<dbReference type="Pfam" id="PF06532">
    <property type="entry name" value="NrsF"/>
    <property type="match status" value="1"/>
</dbReference>
<dbReference type="RefSeq" id="WP_197921103.1">
    <property type="nucleotide sequence ID" value="NZ_CAWPTA010000007.1"/>
</dbReference>
<feature type="transmembrane region" description="Helical" evidence="1">
    <location>
        <begin position="23"/>
        <end position="44"/>
    </location>
</feature>
<feature type="transmembrane region" description="Helical" evidence="1">
    <location>
        <begin position="155"/>
        <end position="174"/>
    </location>
</feature>
<comment type="caution">
    <text evidence="2">The sequence shown here is derived from an EMBL/GenBank/DDBJ whole genome shotgun (WGS) entry which is preliminary data.</text>
</comment>
<gene>
    <name evidence="2" type="ORF">I5L03_07395</name>
</gene>
<evidence type="ECO:0000256" key="1">
    <source>
        <dbReference type="SAM" id="Phobius"/>
    </source>
</evidence>
<sequence>MTDTQSLIDQLAQDPARPVGSPVVPFALPVIAIMALCGMGVALVFSEPFLSVDLYGWGPMLVKWGFSIALLLLCVPALWILGKPGRRSRWAVAALALPFIPVAALLIFEMAISGLLVAGETWANCLTAMAVMSPIAFAGAILAMRTLAPTHLNRAGLVAGLFGGAVAMTAYAPFCPEIGMGYMAVFYCLPIFAMAAIGWFSGPRLLRW</sequence>
<keyword evidence="3" id="KW-1185">Reference proteome</keyword>
<protein>
    <submittedName>
        <fullName evidence="2">DUF1109 domain-containing protein</fullName>
    </submittedName>
</protein>
<feature type="transmembrane region" description="Helical" evidence="1">
    <location>
        <begin position="121"/>
        <end position="143"/>
    </location>
</feature>
<name>A0ABS0N363_9SPHN</name>
<dbReference type="Proteomes" id="UP000602442">
    <property type="component" value="Unassembled WGS sequence"/>
</dbReference>
<dbReference type="EMBL" id="JAEANY010000002">
    <property type="protein sequence ID" value="MBH5322408.1"/>
    <property type="molecule type" value="Genomic_DNA"/>
</dbReference>